<reference evidence="1 2" key="1">
    <citation type="submission" date="2015-02" db="EMBL/GenBank/DDBJ databases">
        <title>Genome Sequencing of Rickettsiales.</title>
        <authorList>
            <person name="Daugherty S.C."/>
            <person name="Su Q."/>
            <person name="Abolude K."/>
            <person name="Beier-Sexton M."/>
            <person name="Carlyon J.A."/>
            <person name="Carter R."/>
            <person name="Day N.P."/>
            <person name="Dumler S.J."/>
            <person name="Dyachenko V."/>
            <person name="Godinez A."/>
            <person name="Kurtti T.J."/>
            <person name="Lichay M."/>
            <person name="Mullins K.E."/>
            <person name="Ott S."/>
            <person name="Pappas-Brown V."/>
            <person name="Paris D.H."/>
            <person name="Patel P."/>
            <person name="Richards A.L."/>
            <person name="Sadzewicz L."/>
            <person name="Sears K."/>
            <person name="Seidman D."/>
            <person name="Sengamalay N."/>
            <person name="Stenos J."/>
            <person name="Tallon L.J."/>
            <person name="Vincent G."/>
            <person name="Fraser C.M."/>
            <person name="Munderloh U."/>
            <person name="Dunning-Hotopp J.C."/>
        </authorList>
    </citation>
    <scope>NUCLEOTIDE SEQUENCE [LARGE SCALE GENOMIC DNA]</scope>
    <source>
        <strain evidence="1 2">Fuller</strain>
    </source>
</reference>
<gene>
    <name evidence="1" type="ORF">OCHUTO_1111</name>
</gene>
<evidence type="ECO:0000313" key="1">
    <source>
        <dbReference type="EMBL" id="KJV54638.1"/>
    </source>
</evidence>
<accession>A0A0F3MFV7</accession>
<dbReference type="PATRIC" id="fig|1359168.3.peg.977"/>
<proteinExistence type="predicted"/>
<dbReference type="RefSeq" id="WP_156961317.1">
    <property type="nucleotide sequence ID" value="NZ_LANP01000040.1"/>
</dbReference>
<keyword evidence="2" id="KW-1185">Reference proteome</keyword>
<comment type="caution">
    <text evidence="1">The sequence shown here is derived from an EMBL/GenBank/DDBJ whole genome shotgun (WGS) entry which is preliminary data.</text>
</comment>
<dbReference type="AlphaFoldDB" id="A0A0F3MFV7"/>
<name>A0A0F3MFV7_9RICK</name>
<evidence type="ECO:0000313" key="2">
    <source>
        <dbReference type="Proteomes" id="UP000033616"/>
    </source>
</evidence>
<protein>
    <submittedName>
        <fullName evidence="1">Uncharacterized protein</fullName>
    </submittedName>
</protein>
<organism evidence="1 2">
    <name type="scientific">Orientia chuto str. Dubai</name>
    <dbReference type="NCBI Taxonomy" id="1359168"/>
    <lineage>
        <taxon>Bacteria</taxon>
        <taxon>Pseudomonadati</taxon>
        <taxon>Pseudomonadota</taxon>
        <taxon>Alphaproteobacteria</taxon>
        <taxon>Rickettsiales</taxon>
        <taxon>Rickettsiaceae</taxon>
        <taxon>Rickettsieae</taxon>
        <taxon>Orientia</taxon>
    </lineage>
</organism>
<dbReference type="EMBL" id="LANP01000040">
    <property type="protein sequence ID" value="KJV54638.1"/>
    <property type="molecule type" value="Genomic_DNA"/>
</dbReference>
<sequence>MKAELKVRLENKKSQKRAGNEVIKIGFPNEFVSENTGLSKQNIGLKDSID</sequence>
<dbReference type="Proteomes" id="UP000033616">
    <property type="component" value="Unassembled WGS sequence"/>
</dbReference>